<dbReference type="AlphaFoldDB" id="A0A833EA43"/>
<gene>
    <name evidence="3" type="ORF">EYH45_06125</name>
</gene>
<evidence type="ECO:0000313" key="4">
    <source>
        <dbReference type="Proteomes" id="UP000608579"/>
    </source>
</evidence>
<dbReference type="InterPro" id="IPR052513">
    <property type="entry name" value="Thioester_dehydratase-like"/>
</dbReference>
<comment type="caution">
    <text evidence="3">The sequence shown here is derived from an EMBL/GenBank/DDBJ whole genome shotgun (WGS) entry which is preliminary data.</text>
</comment>
<dbReference type="SUPFAM" id="SSF50249">
    <property type="entry name" value="Nucleic acid-binding proteins"/>
    <property type="match status" value="1"/>
</dbReference>
<evidence type="ECO:0000259" key="1">
    <source>
        <dbReference type="Pfam" id="PF01796"/>
    </source>
</evidence>
<organism evidence="3 4">
    <name type="scientific">Caldiarchaeum subterraneum</name>
    <dbReference type="NCBI Taxonomy" id="311458"/>
    <lineage>
        <taxon>Archaea</taxon>
        <taxon>Nitrososphaerota</taxon>
        <taxon>Candidatus Caldarchaeales</taxon>
        <taxon>Candidatus Caldarchaeaceae</taxon>
        <taxon>Candidatus Caldarchaeum</taxon>
    </lineage>
</organism>
<dbReference type="Pfam" id="PF12172">
    <property type="entry name" value="zf-ChsH2"/>
    <property type="match status" value="1"/>
</dbReference>
<sequence>MEGRELTFRHKLPKTKIERYWKELENNTILATRCSRCGEKYYPPQADCSVCYSDDMEWVEIRGEGTLESFTQQHVIPQGFTFVSKPYTIAIARFGEYRVMGWYEGDELPKIGEKVEAYTAKDETGISKVYFRRRTLKAEESP</sequence>
<dbReference type="EMBL" id="DQVM01000115">
    <property type="protein sequence ID" value="HIQ30122.1"/>
    <property type="molecule type" value="Genomic_DNA"/>
</dbReference>
<name>A0A833EA43_CALS0</name>
<feature type="domain" description="ChsH2 rubredoxin-like zinc ribbon" evidence="2">
    <location>
        <begin position="21"/>
        <end position="57"/>
    </location>
</feature>
<protein>
    <submittedName>
        <fullName evidence="3">Zn-ribbon domain-containing OB-fold protein</fullName>
    </submittedName>
</protein>
<dbReference type="PANTHER" id="PTHR34075">
    <property type="entry name" value="BLR3430 PROTEIN"/>
    <property type="match status" value="1"/>
</dbReference>
<reference evidence="3" key="1">
    <citation type="journal article" date="2020" name="ISME J.">
        <title>Gammaproteobacteria mediating utilization of methyl-, sulfur- and petroleum organic compounds in deep ocean hydrothermal plumes.</title>
        <authorList>
            <person name="Zhou Z."/>
            <person name="Liu Y."/>
            <person name="Pan J."/>
            <person name="Cron B.R."/>
            <person name="Toner B.M."/>
            <person name="Anantharaman K."/>
            <person name="Breier J.A."/>
            <person name="Dick G.J."/>
            <person name="Li M."/>
        </authorList>
    </citation>
    <scope>NUCLEOTIDE SEQUENCE</scope>
    <source>
        <strain evidence="3">SZUA-1515</strain>
    </source>
</reference>
<accession>A0A833EA43</accession>
<dbReference type="InterPro" id="IPR012340">
    <property type="entry name" value="NA-bd_OB-fold"/>
</dbReference>
<dbReference type="PANTHER" id="PTHR34075:SF5">
    <property type="entry name" value="BLR3430 PROTEIN"/>
    <property type="match status" value="1"/>
</dbReference>
<evidence type="ECO:0000313" key="3">
    <source>
        <dbReference type="EMBL" id="HIQ30122.1"/>
    </source>
</evidence>
<dbReference type="Proteomes" id="UP000608579">
    <property type="component" value="Unassembled WGS sequence"/>
</dbReference>
<proteinExistence type="predicted"/>
<dbReference type="Gene3D" id="6.10.30.10">
    <property type="match status" value="1"/>
</dbReference>
<feature type="domain" description="ChsH2 C-terminal OB-fold" evidence="1">
    <location>
        <begin position="58"/>
        <end position="118"/>
    </location>
</feature>
<dbReference type="InterPro" id="IPR022002">
    <property type="entry name" value="ChsH2_Znr"/>
</dbReference>
<dbReference type="InterPro" id="IPR002878">
    <property type="entry name" value="ChsH2_C"/>
</dbReference>
<dbReference type="Pfam" id="PF01796">
    <property type="entry name" value="OB_ChsH2_C"/>
    <property type="match status" value="1"/>
</dbReference>
<evidence type="ECO:0000259" key="2">
    <source>
        <dbReference type="Pfam" id="PF12172"/>
    </source>
</evidence>